<accession>A0A0M2UWK9</accession>
<keyword evidence="2" id="KW-0732">Signal</keyword>
<organism evidence="3 4">
    <name type="scientific">Candidatus Brocadia fulgida</name>
    <dbReference type="NCBI Taxonomy" id="380242"/>
    <lineage>
        <taxon>Bacteria</taxon>
        <taxon>Pseudomonadati</taxon>
        <taxon>Planctomycetota</taxon>
        <taxon>Candidatus Brocadiia</taxon>
        <taxon>Candidatus Brocadiales</taxon>
        <taxon>Candidatus Brocadiaceae</taxon>
        <taxon>Candidatus Brocadia</taxon>
    </lineage>
</organism>
<dbReference type="PROSITE" id="PS51257">
    <property type="entry name" value="PROKAR_LIPOPROTEIN"/>
    <property type="match status" value="1"/>
</dbReference>
<feature type="chain" id="PRO_5005644063" description="Alpha/beta hydrolase family protein" evidence="2">
    <location>
        <begin position="22"/>
        <end position="518"/>
    </location>
</feature>
<reference evidence="3 4" key="1">
    <citation type="journal article" date="2013" name="BMC Microbiol.">
        <title>Identification of the type II cytochrome c maturation pathway in anammox bacteria by comparative genomics.</title>
        <authorList>
            <person name="Ferousi C."/>
            <person name="Speth D.R."/>
            <person name="Reimann J."/>
            <person name="Op den Camp H.J."/>
            <person name="Allen J.W."/>
            <person name="Keltjens J.T."/>
            <person name="Jetten M.S."/>
        </authorList>
    </citation>
    <scope>NUCLEOTIDE SEQUENCE [LARGE SCALE GENOMIC DNA]</scope>
    <source>
        <strain evidence="3">RU1</strain>
    </source>
</reference>
<feature type="region of interest" description="Disordered" evidence="1">
    <location>
        <begin position="85"/>
        <end position="104"/>
    </location>
</feature>
<proteinExistence type="predicted"/>
<feature type="signal peptide" evidence="2">
    <location>
        <begin position="1"/>
        <end position="21"/>
    </location>
</feature>
<evidence type="ECO:0000313" key="4">
    <source>
        <dbReference type="Proteomes" id="UP000034954"/>
    </source>
</evidence>
<evidence type="ECO:0000256" key="1">
    <source>
        <dbReference type="SAM" id="MobiDB-lite"/>
    </source>
</evidence>
<dbReference type="AlphaFoldDB" id="A0A0M2UWK9"/>
<protein>
    <recommendedName>
        <fullName evidence="5">Alpha/beta hydrolase family protein</fullName>
    </recommendedName>
</protein>
<evidence type="ECO:0000313" key="3">
    <source>
        <dbReference type="EMBL" id="KKO20448.1"/>
    </source>
</evidence>
<sequence length="518" mass="59836">MRKYNLGFVLFSLLILAGCSANKMQTKNIYKNSKIQTYLPYSDLARISHLSLEYDGYLIGIEKRERESLRGIPEECYPDRFSLLSESKENSGDPEIKKKKKRDKNFKRYTGDDTAMLITHIARYFEEPDNSPFNTHRKPYFLYNAYDEYKKDDLNYEDGYEALECLEKRLVSDLKEKVHTWRREPEKQEKPYSHIIILSMGWNNNQQESIYRYNTILDKVKNAAHNEKGDSFNPLVIGFTWPSVWSGIENNWLKKNTVFLFSYFTKQGDADEIGCTIANWVIHKVVLSAKEEFQTDCKKEYKEDFSPRIVAIGHSMGAQILSQAIISKEYIKPEKSEKSELRKSSSESHADLFIGLQGAFSAKRFVANAGWEGSPYAGFKDYETKFTLTSSRYDTANQTARFITGSRHVGGKYGLAYAEKKENEEEKNKKIKKENNEGVFHVIKWTNNYETDLDKLSKIPKEDEKKVILIDASVIVDGCNSSNGENKPNDAHNDILDKDMGQLIWLLIKRFAPFSVST</sequence>
<comment type="caution">
    <text evidence="3">The sequence shown here is derived from an EMBL/GenBank/DDBJ whole genome shotgun (WGS) entry which is preliminary data.</text>
</comment>
<dbReference type="EMBL" id="LAQJ01000104">
    <property type="protein sequence ID" value="KKO20448.1"/>
    <property type="molecule type" value="Genomic_DNA"/>
</dbReference>
<feature type="compositionally biased region" description="Basic and acidic residues" evidence="1">
    <location>
        <begin position="86"/>
        <end position="96"/>
    </location>
</feature>
<evidence type="ECO:0000256" key="2">
    <source>
        <dbReference type="SAM" id="SignalP"/>
    </source>
</evidence>
<dbReference type="Proteomes" id="UP000034954">
    <property type="component" value="Unassembled WGS sequence"/>
</dbReference>
<gene>
    <name evidence="3" type="ORF">BROFUL_00833</name>
</gene>
<evidence type="ECO:0008006" key="5">
    <source>
        <dbReference type="Google" id="ProtNLM"/>
    </source>
</evidence>
<name>A0A0M2UWK9_9BACT</name>
<keyword evidence="4" id="KW-1185">Reference proteome</keyword>